<evidence type="ECO:0000313" key="6">
    <source>
        <dbReference type="EMBL" id="QSG05423.1"/>
    </source>
</evidence>
<dbReference type="HAMAP" id="MF_01361">
    <property type="entry name" value="UPF0391"/>
    <property type="match status" value="1"/>
</dbReference>
<dbReference type="RefSeq" id="WP_229115263.1">
    <property type="nucleotide sequence ID" value="NZ_CP064787.1"/>
</dbReference>
<evidence type="ECO:0000256" key="5">
    <source>
        <dbReference type="HAMAP-Rule" id="MF_01361"/>
    </source>
</evidence>
<keyword evidence="1 5" id="KW-1003">Cell membrane</keyword>
<dbReference type="Pfam" id="PF07043">
    <property type="entry name" value="DUF1328"/>
    <property type="match status" value="1"/>
</dbReference>
<feature type="transmembrane region" description="Helical" evidence="5">
    <location>
        <begin position="22"/>
        <end position="45"/>
    </location>
</feature>
<name>A0A897N284_9EURY</name>
<dbReference type="EMBL" id="CP064787">
    <property type="protein sequence ID" value="QSG05423.1"/>
    <property type="molecule type" value="Genomic_DNA"/>
</dbReference>
<dbReference type="InterPro" id="IPR009760">
    <property type="entry name" value="DUF1328"/>
</dbReference>
<evidence type="ECO:0000256" key="3">
    <source>
        <dbReference type="ARBA" id="ARBA00022989"/>
    </source>
</evidence>
<evidence type="ECO:0000313" key="7">
    <source>
        <dbReference type="Proteomes" id="UP000663525"/>
    </source>
</evidence>
<dbReference type="Proteomes" id="UP000663525">
    <property type="component" value="Chromosome"/>
</dbReference>
<protein>
    <recommendedName>
        <fullName evidence="5">UPF0391 membrane protein HSR121_1076</fullName>
    </recommendedName>
</protein>
<evidence type="ECO:0000256" key="4">
    <source>
        <dbReference type="ARBA" id="ARBA00023136"/>
    </source>
</evidence>
<evidence type="ECO:0000256" key="2">
    <source>
        <dbReference type="ARBA" id="ARBA00022692"/>
    </source>
</evidence>
<dbReference type="GeneID" id="68854699"/>
<evidence type="ECO:0000256" key="1">
    <source>
        <dbReference type="ARBA" id="ARBA00022475"/>
    </source>
</evidence>
<dbReference type="GO" id="GO:0005886">
    <property type="term" value="C:plasma membrane"/>
    <property type="evidence" value="ECO:0007669"/>
    <property type="project" value="UniProtKB-UniRule"/>
</dbReference>
<feature type="transmembrane region" description="Helical" evidence="5">
    <location>
        <begin position="51"/>
        <end position="68"/>
    </location>
</feature>
<gene>
    <name evidence="6" type="ORF">HSR121_1076</name>
</gene>
<reference evidence="6" key="1">
    <citation type="submission" date="2020-11" db="EMBL/GenBank/DDBJ databases">
        <title>Carbohydrate-dependent, anaerobic sulfur respiration: A novel catabolism in halophilic archaea.</title>
        <authorList>
            <person name="Sorokin D.Y."/>
            <person name="Messina E."/>
            <person name="Smedile F."/>
            <person name="La Cono V."/>
            <person name="Hallsworth J.E."/>
            <person name="Yakimov M.M."/>
        </authorList>
    </citation>
    <scope>NUCLEOTIDE SEQUENCE</scope>
    <source>
        <strain evidence="6">HSR12-1</strain>
    </source>
</reference>
<comment type="similarity">
    <text evidence="5">Belongs to the UPF0391 family.</text>
</comment>
<dbReference type="NCBIfam" id="NF010229">
    <property type="entry name" value="PRK13682.1-4"/>
    <property type="match status" value="1"/>
</dbReference>
<organism evidence="6 7">
    <name type="scientific">Halapricum desulfuricans</name>
    <dbReference type="NCBI Taxonomy" id="2841257"/>
    <lineage>
        <taxon>Archaea</taxon>
        <taxon>Methanobacteriati</taxon>
        <taxon>Methanobacteriota</taxon>
        <taxon>Stenosarchaea group</taxon>
        <taxon>Halobacteria</taxon>
        <taxon>Halobacteriales</taxon>
        <taxon>Haloarculaceae</taxon>
        <taxon>Halapricum</taxon>
    </lineage>
</organism>
<accession>A0A897N284</accession>
<sequence length="69" mass="7211">MELTQVTLTETTRIPLQFGGDLIELAILFLILAVIAGVAGASGVAGVSVTIAKWLVVLFVVLAVITFIL</sequence>
<dbReference type="AlphaFoldDB" id="A0A897N284"/>
<keyword evidence="2 5" id="KW-0812">Transmembrane</keyword>
<keyword evidence="3 5" id="KW-1133">Transmembrane helix</keyword>
<proteinExistence type="inferred from homology"/>
<keyword evidence="4 5" id="KW-0472">Membrane</keyword>
<comment type="caution">
    <text evidence="5">Lacks conserved residue(s) required for the propagation of feature annotation.</text>
</comment>